<dbReference type="AlphaFoldDB" id="A0A2C5ZQ46"/>
<sequence length="732" mass="80480">MCGTWSKLVVAMVACLCWLGHCQSPPRDQVDQGSQTALAKRMNEIFSDGDAEAGPSSYEFLEELEQESVADDNWNGNVHMPRPPPSFVYIVSADSPKTIKLRGGILPNPETPGIGFSIVNHLQEKADKKLKAEARKSAYVSAYRTPMHAFLANSKIIGYLYKVQATKNMINIDNSLQSYTIDAGEYAVLGGIRYGQIVSWRWIPKFSVKGKKELNEDKDELYDHQVANTGKPRLVGYPVDSPIWNDPMWAPIRPSPDMTPEAYAEQLRSEAISFMESNDIGLSVGWRPGKFPLFDPPSRDEAKTMIRKVETALVVAREAFEEAKDAKNRMMARGYWEASPHLITAKFAAKRAMEQTETIFQLVNQNPFLGRNYFDKAWTAARAAVVSMSFAQSEVARQAFIYYRNELNEISAMTKYTQDVVKLNKLCLRSGSVIWEVGEMIKESDALERIIAEHKHRISQFGQTTPEDEVGLHWLRNWEHRSVAVERELKMLGHKAIAVLPADAQDFLERARRVREKALDALDKAKAEARKVEEARKAKEAERARKTMESVAQKTKEQAVQGLEQQAAQHEGSSWSKSASFAAGGLAGIGIGAFGLAIHAAIPAAGAAGSAAAGPASGAVAGAASASTISAEQFSAGLVQQVAETPVEVAAADVEELLADMSKQVTRKGLKGLKRVKGAKADKVPLLADHAKRSVGLAEDVQRFWRDAAMQAAMLGGSMGYERADVTLKVPW</sequence>
<dbReference type="Gene3D" id="3.90.210.10">
    <property type="entry name" value="Heat-Labile Enterotoxin, subunit A"/>
    <property type="match status" value="1"/>
</dbReference>
<dbReference type="EMBL" id="NJEU01000112">
    <property type="protein sequence ID" value="PHH81544.1"/>
    <property type="molecule type" value="Genomic_DNA"/>
</dbReference>
<keyword evidence="3" id="KW-0843">Virulence</keyword>
<organism evidence="7 8">
    <name type="scientific">Ophiocordyceps australis</name>
    <dbReference type="NCBI Taxonomy" id="1399860"/>
    <lineage>
        <taxon>Eukaryota</taxon>
        <taxon>Fungi</taxon>
        <taxon>Dikarya</taxon>
        <taxon>Ascomycota</taxon>
        <taxon>Pezizomycotina</taxon>
        <taxon>Sordariomycetes</taxon>
        <taxon>Hypocreomycetidae</taxon>
        <taxon>Hypocreales</taxon>
        <taxon>Ophiocordycipitaceae</taxon>
        <taxon>Ophiocordyceps</taxon>
    </lineage>
</organism>
<feature type="chain" id="PRO_5013016442" evidence="6">
    <location>
        <begin position="23"/>
        <end position="732"/>
    </location>
</feature>
<evidence type="ECO:0000256" key="1">
    <source>
        <dbReference type="ARBA" id="ARBA00022656"/>
    </source>
</evidence>
<keyword evidence="1" id="KW-0800">Toxin</keyword>
<evidence type="ECO:0000256" key="4">
    <source>
        <dbReference type="ARBA" id="ARBA00023157"/>
    </source>
</evidence>
<feature type="signal peptide" evidence="6">
    <location>
        <begin position="1"/>
        <end position="22"/>
    </location>
</feature>
<keyword evidence="2 6" id="KW-0732">Signal</keyword>
<keyword evidence="8" id="KW-1185">Reference proteome</keyword>
<dbReference type="Pfam" id="PF01375">
    <property type="entry name" value="Enterotoxin_a"/>
    <property type="match status" value="1"/>
</dbReference>
<comment type="caution">
    <text evidence="7">The sequence shown here is derived from an EMBL/GenBank/DDBJ whole genome shotgun (WGS) entry which is preliminary data.</text>
</comment>
<evidence type="ECO:0000256" key="3">
    <source>
        <dbReference type="ARBA" id="ARBA00023026"/>
    </source>
</evidence>
<gene>
    <name evidence="7" type="ORF">CDD82_516</name>
</gene>
<evidence type="ECO:0000256" key="6">
    <source>
        <dbReference type="SAM" id="SignalP"/>
    </source>
</evidence>
<dbReference type="InterPro" id="IPR001144">
    <property type="entry name" value="Enterotoxin_A"/>
</dbReference>
<evidence type="ECO:0000256" key="5">
    <source>
        <dbReference type="SAM" id="MobiDB-lite"/>
    </source>
</evidence>
<feature type="region of interest" description="Disordered" evidence="5">
    <location>
        <begin position="529"/>
        <end position="553"/>
    </location>
</feature>
<keyword evidence="4" id="KW-1015">Disulfide bond</keyword>
<name>A0A2C5ZQ46_9HYPO</name>
<dbReference type="OrthoDB" id="4927890at2759"/>
<protein>
    <submittedName>
        <fullName evidence="7">Putative enterotoxin</fullName>
    </submittedName>
</protein>
<feature type="compositionally biased region" description="Basic and acidic residues" evidence="5">
    <location>
        <begin position="529"/>
        <end position="548"/>
    </location>
</feature>
<proteinExistence type="predicted"/>
<dbReference type="GO" id="GO:0090729">
    <property type="term" value="F:toxin activity"/>
    <property type="evidence" value="ECO:0007669"/>
    <property type="project" value="UniProtKB-KW"/>
</dbReference>
<dbReference type="SUPFAM" id="SSF56399">
    <property type="entry name" value="ADP-ribosylation"/>
    <property type="match status" value="1"/>
</dbReference>
<evidence type="ECO:0000256" key="2">
    <source>
        <dbReference type="ARBA" id="ARBA00022729"/>
    </source>
</evidence>
<dbReference type="Proteomes" id="UP000224854">
    <property type="component" value="Unassembled WGS sequence"/>
</dbReference>
<accession>A0A2C5ZQ46</accession>
<evidence type="ECO:0000313" key="8">
    <source>
        <dbReference type="Proteomes" id="UP000224854"/>
    </source>
</evidence>
<reference evidence="7 8" key="1">
    <citation type="submission" date="2017-06" db="EMBL/GenBank/DDBJ databases">
        <title>Ant-infecting Ophiocordyceps genomes reveal a high diversity of potential behavioral manipulation genes and a possible major role for enterotoxins.</title>
        <authorList>
            <person name="De Bekker C."/>
            <person name="Evans H.C."/>
            <person name="Brachmann A."/>
            <person name="Hughes D.P."/>
        </authorList>
    </citation>
    <scope>NUCLEOTIDE SEQUENCE [LARGE SCALE GENOMIC DNA]</scope>
    <source>
        <strain evidence="7 8">1348a</strain>
    </source>
</reference>
<evidence type="ECO:0000313" key="7">
    <source>
        <dbReference type="EMBL" id="PHH81544.1"/>
    </source>
</evidence>